<dbReference type="InterPro" id="IPR039420">
    <property type="entry name" value="WalR-like"/>
</dbReference>
<dbReference type="InterPro" id="IPR011006">
    <property type="entry name" value="CheY-like_superfamily"/>
</dbReference>
<evidence type="ECO:0000256" key="3">
    <source>
        <dbReference type="PROSITE-ProRule" id="PRU00169"/>
    </source>
</evidence>
<comment type="caution">
    <text evidence="6">The sequence shown here is derived from an EMBL/GenBank/DDBJ whole genome shotgun (WGS) entry which is preliminary data.</text>
</comment>
<dbReference type="PANTHER" id="PTHR43214:SF37">
    <property type="entry name" value="TRANSCRIPTIONAL REGULATORY PROTEIN YDFI"/>
    <property type="match status" value="1"/>
</dbReference>
<dbReference type="GO" id="GO:0000160">
    <property type="term" value="P:phosphorelay signal transduction system"/>
    <property type="evidence" value="ECO:0007669"/>
    <property type="project" value="InterPro"/>
</dbReference>
<evidence type="ECO:0000256" key="1">
    <source>
        <dbReference type="ARBA" id="ARBA00022553"/>
    </source>
</evidence>
<dbReference type="PROSITE" id="PS00622">
    <property type="entry name" value="HTH_LUXR_1"/>
    <property type="match status" value="1"/>
</dbReference>
<dbReference type="CDD" id="cd06170">
    <property type="entry name" value="LuxR_C_like"/>
    <property type="match status" value="1"/>
</dbReference>
<dbReference type="SUPFAM" id="SSF46894">
    <property type="entry name" value="C-terminal effector domain of the bipartite response regulators"/>
    <property type="match status" value="1"/>
</dbReference>
<dbReference type="CDD" id="cd17535">
    <property type="entry name" value="REC_NarL-like"/>
    <property type="match status" value="1"/>
</dbReference>
<dbReference type="Pfam" id="PF00072">
    <property type="entry name" value="Response_reg"/>
    <property type="match status" value="1"/>
</dbReference>
<dbReference type="InterPro" id="IPR000792">
    <property type="entry name" value="Tscrpt_reg_LuxR_C"/>
</dbReference>
<gene>
    <name evidence="6" type="ORF">SAMN05660830_01376</name>
</gene>
<dbReference type="PROSITE" id="PS50043">
    <property type="entry name" value="HTH_LUXR_2"/>
    <property type="match status" value="1"/>
</dbReference>
<dbReference type="Pfam" id="PF00196">
    <property type="entry name" value="GerE"/>
    <property type="match status" value="1"/>
</dbReference>
<evidence type="ECO:0000259" key="5">
    <source>
        <dbReference type="PROSITE" id="PS50110"/>
    </source>
</evidence>
<dbReference type="EMBL" id="FQZR01000003">
    <property type="protein sequence ID" value="SHJ01912.1"/>
    <property type="molecule type" value="Genomic_DNA"/>
</dbReference>
<dbReference type="PANTHER" id="PTHR43214">
    <property type="entry name" value="TWO-COMPONENT RESPONSE REGULATOR"/>
    <property type="match status" value="1"/>
</dbReference>
<organism evidence="6 7">
    <name type="scientific">Halodesulfovibrio aestuarii</name>
    <dbReference type="NCBI Taxonomy" id="126333"/>
    <lineage>
        <taxon>Bacteria</taxon>
        <taxon>Pseudomonadati</taxon>
        <taxon>Thermodesulfobacteriota</taxon>
        <taxon>Desulfovibrionia</taxon>
        <taxon>Desulfovibrionales</taxon>
        <taxon>Desulfovibrionaceae</taxon>
        <taxon>Halodesulfovibrio</taxon>
    </lineage>
</organism>
<evidence type="ECO:0000259" key="4">
    <source>
        <dbReference type="PROSITE" id="PS50043"/>
    </source>
</evidence>
<dbReference type="PRINTS" id="PR00038">
    <property type="entry name" value="HTHLUXR"/>
</dbReference>
<protein>
    <submittedName>
        <fullName evidence="6">Two component transcriptional regulator, LuxR family</fullName>
    </submittedName>
</protein>
<evidence type="ECO:0000256" key="2">
    <source>
        <dbReference type="ARBA" id="ARBA00023125"/>
    </source>
</evidence>
<dbReference type="SUPFAM" id="SSF52172">
    <property type="entry name" value="CheY-like"/>
    <property type="match status" value="1"/>
</dbReference>
<dbReference type="SMART" id="SM00421">
    <property type="entry name" value="HTH_LUXR"/>
    <property type="match status" value="1"/>
</dbReference>
<dbReference type="PROSITE" id="PS50110">
    <property type="entry name" value="RESPONSE_REGULATORY"/>
    <property type="match status" value="1"/>
</dbReference>
<dbReference type="InterPro" id="IPR001789">
    <property type="entry name" value="Sig_transdc_resp-reg_receiver"/>
</dbReference>
<keyword evidence="2" id="KW-0238">DNA-binding</keyword>
<dbReference type="Gene3D" id="3.40.50.2300">
    <property type="match status" value="1"/>
</dbReference>
<feature type="modified residue" description="4-aspartylphosphate" evidence="3">
    <location>
        <position position="57"/>
    </location>
</feature>
<dbReference type="InterPro" id="IPR058245">
    <property type="entry name" value="NreC/VraR/RcsB-like_REC"/>
</dbReference>
<dbReference type="GO" id="GO:0003677">
    <property type="term" value="F:DNA binding"/>
    <property type="evidence" value="ECO:0007669"/>
    <property type="project" value="UniProtKB-KW"/>
</dbReference>
<dbReference type="Proteomes" id="UP000184001">
    <property type="component" value="Unassembled WGS sequence"/>
</dbReference>
<reference evidence="6 7" key="1">
    <citation type="submission" date="2016-11" db="EMBL/GenBank/DDBJ databases">
        <authorList>
            <person name="Varghese N."/>
            <person name="Submissions S."/>
        </authorList>
    </citation>
    <scope>NUCLEOTIDE SEQUENCE [LARGE SCALE GENOMIC DNA]</scope>
    <source>
        <strain evidence="6 7">DSM 17919</strain>
    </source>
</reference>
<dbReference type="InterPro" id="IPR016032">
    <property type="entry name" value="Sig_transdc_resp-reg_C-effctor"/>
</dbReference>
<dbReference type="AlphaFoldDB" id="A0A8G2C911"/>
<feature type="domain" description="HTH luxR-type" evidence="4">
    <location>
        <begin position="147"/>
        <end position="212"/>
    </location>
</feature>
<evidence type="ECO:0000313" key="6">
    <source>
        <dbReference type="EMBL" id="SHJ01912.1"/>
    </source>
</evidence>
<dbReference type="SMART" id="SM00448">
    <property type="entry name" value="REC"/>
    <property type="match status" value="1"/>
</dbReference>
<dbReference type="RefSeq" id="WP_020000656.1">
    <property type="nucleotide sequence ID" value="NZ_CP192219.1"/>
</dbReference>
<feature type="domain" description="Response regulatory" evidence="5">
    <location>
        <begin position="6"/>
        <end position="122"/>
    </location>
</feature>
<keyword evidence="1 3" id="KW-0597">Phosphoprotein</keyword>
<dbReference type="GO" id="GO:0006355">
    <property type="term" value="P:regulation of DNA-templated transcription"/>
    <property type="evidence" value="ECO:0007669"/>
    <property type="project" value="InterPro"/>
</dbReference>
<sequence length="217" mass="23631">MTAPIRVLIVDDHDLVRIGLKGFLSGYDDIEIVGEAVNGQEAVERTAELSPDIILMDMVMPVMDGIQAIQELRDRKLSGKIIVLTSFATDDKVFPAIKTGAMGYLLKDSAPEDLLNAIRKVHSGEPSLAPDIARKLLAELSLPDEPAKPTPDPLTPREVDILRLVAQGMSNKSIAEEVFVSEATVRTHMTNILSKLHLANRVQATLYALREGLASLS</sequence>
<accession>A0A8G2C911</accession>
<name>A0A8G2C911_9BACT</name>
<proteinExistence type="predicted"/>
<evidence type="ECO:0000313" key="7">
    <source>
        <dbReference type="Proteomes" id="UP000184001"/>
    </source>
</evidence>